<dbReference type="Proteomes" id="UP000815677">
    <property type="component" value="Unassembled WGS sequence"/>
</dbReference>
<proteinExistence type="predicted"/>
<keyword evidence="1" id="KW-0472">Membrane</keyword>
<organism evidence="2 3">
    <name type="scientific">Mycena chlorophos</name>
    <name type="common">Agaric fungus</name>
    <name type="synonym">Agaricus chlorophos</name>
    <dbReference type="NCBI Taxonomy" id="658473"/>
    <lineage>
        <taxon>Eukaryota</taxon>
        <taxon>Fungi</taxon>
        <taxon>Dikarya</taxon>
        <taxon>Basidiomycota</taxon>
        <taxon>Agaricomycotina</taxon>
        <taxon>Agaricomycetes</taxon>
        <taxon>Agaricomycetidae</taxon>
        <taxon>Agaricales</taxon>
        <taxon>Marasmiineae</taxon>
        <taxon>Mycenaceae</taxon>
        <taxon>Mycena</taxon>
    </lineage>
</organism>
<accession>A0ABQ0M6K6</accession>
<dbReference type="EMBL" id="DF849791">
    <property type="protein sequence ID" value="GAT58930.1"/>
    <property type="molecule type" value="Genomic_DNA"/>
</dbReference>
<keyword evidence="1" id="KW-0812">Transmembrane</keyword>
<keyword evidence="1" id="KW-1133">Transmembrane helix</keyword>
<evidence type="ECO:0000313" key="3">
    <source>
        <dbReference type="Proteomes" id="UP000815677"/>
    </source>
</evidence>
<evidence type="ECO:0000313" key="2">
    <source>
        <dbReference type="EMBL" id="GAT58930.1"/>
    </source>
</evidence>
<gene>
    <name evidence="2" type="ORF">MCHLO_15304</name>
</gene>
<evidence type="ECO:0008006" key="4">
    <source>
        <dbReference type="Google" id="ProtNLM"/>
    </source>
</evidence>
<sequence length="120" mass="12577">MSSVANSSAFYGCWGSSPDAVSACCRIFGGTQANLSDSSTLGCTYNVGTRFQPDNGSATATRWATCVSGHSNDTSIVAACENAQNTPVSLSTTGRGSRVRLGWLILVILLFTHLFVLGFE</sequence>
<protein>
    <recommendedName>
        <fullName evidence="4">SRCR domain-containing protein</fullName>
    </recommendedName>
</protein>
<name>A0ABQ0M6K6_MYCCL</name>
<keyword evidence="3" id="KW-1185">Reference proteome</keyword>
<reference evidence="2" key="1">
    <citation type="submission" date="2014-09" db="EMBL/GenBank/DDBJ databases">
        <title>Genome sequence of the luminous mushroom Mycena chlorophos for searching fungal bioluminescence genes.</title>
        <authorList>
            <person name="Tanaka Y."/>
            <person name="Kasuga D."/>
            <person name="Oba Y."/>
            <person name="Hase S."/>
            <person name="Sato K."/>
            <person name="Oba Y."/>
            <person name="Sakakibara Y."/>
        </authorList>
    </citation>
    <scope>NUCLEOTIDE SEQUENCE</scope>
</reference>
<evidence type="ECO:0000256" key="1">
    <source>
        <dbReference type="SAM" id="Phobius"/>
    </source>
</evidence>
<feature type="transmembrane region" description="Helical" evidence="1">
    <location>
        <begin position="101"/>
        <end position="119"/>
    </location>
</feature>